<dbReference type="AlphaFoldDB" id="A0A368FHH6"/>
<evidence type="ECO:0000259" key="1">
    <source>
        <dbReference type="Pfam" id="PF00791"/>
    </source>
</evidence>
<dbReference type="InterPro" id="IPR037936">
    <property type="entry name" value="UNC5A-D"/>
</dbReference>
<sequence>MHPSMTLRSAKSAYSGYSANRNAGSRAALITECSSNSSSGGGKRTLIRTSSNYSDDENYATLYDYLDEKAVGCLETSQAVLAAQVDQSGARLQLRKCGASLLIPENALDSDRMIYLAVSDQLADRPQLQRFGWQRVLTVGEENLNSTMYVHLEKPGRSDGGMGWCHVMLENFARVMLAGKPRRASVTACKRVHLAAYGPSERPRGSNFELRVYCVPETGAAMENVAKQEQHGR</sequence>
<protein>
    <recommendedName>
        <fullName evidence="1">ZU5 domain-containing protein</fullName>
    </recommendedName>
</protein>
<proteinExistence type="predicted"/>
<dbReference type="STRING" id="29170.A0A368FHH6"/>
<dbReference type="Pfam" id="PF00791">
    <property type="entry name" value="ZU5"/>
    <property type="match status" value="1"/>
</dbReference>
<dbReference type="EMBL" id="JOJR01001282">
    <property type="protein sequence ID" value="RCN31512.1"/>
    <property type="molecule type" value="Genomic_DNA"/>
</dbReference>
<comment type="caution">
    <text evidence="2">The sequence shown here is derived from an EMBL/GenBank/DDBJ whole genome shotgun (WGS) entry which is preliminary data.</text>
</comment>
<dbReference type="PANTHER" id="PTHR12582:SF47">
    <property type="entry name" value="NETRIN RECEPTOR UNC-5"/>
    <property type="match status" value="1"/>
</dbReference>
<name>A0A368FHH6_ANCCA</name>
<dbReference type="InterPro" id="IPR000906">
    <property type="entry name" value="ZU5_dom"/>
</dbReference>
<dbReference type="Gene3D" id="2.60.220.30">
    <property type="match status" value="1"/>
</dbReference>
<dbReference type="GO" id="GO:0005042">
    <property type="term" value="F:netrin receptor activity"/>
    <property type="evidence" value="ECO:0007669"/>
    <property type="project" value="InterPro"/>
</dbReference>
<feature type="domain" description="ZU5" evidence="1">
    <location>
        <begin position="83"/>
        <end position="130"/>
    </location>
</feature>
<dbReference type="Proteomes" id="UP000252519">
    <property type="component" value="Unassembled WGS sequence"/>
</dbReference>
<dbReference type="OrthoDB" id="5973910at2759"/>
<dbReference type="PANTHER" id="PTHR12582">
    <property type="entry name" value="NETRIN RECEPTOR UNC5"/>
    <property type="match status" value="1"/>
</dbReference>
<evidence type="ECO:0000313" key="2">
    <source>
        <dbReference type="EMBL" id="RCN31512.1"/>
    </source>
</evidence>
<reference evidence="2 3" key="1">
    <citation type="submission" date="2014-10" db="EMBL/GenBank/DDBJ databases">
        <title>Draft genome of the hookworm Ancylostoma caninum.</title>
        <authorList>
            <person name="Mitreva M."/>
        </authorList>
    </citation>
    <scope>NUCLEOTIDE SEQUENCE [LARGE SCALE GENOMIC DNA]</scope>
    <source>
        <strain evidence="2 3">Baltimore</strain>
    </source>
</reference>
<organism evidence="2 3">
    <name type="scientific">Ancylostoma caninum</name>
    <name type="common">Dog hookworm</name>
    <dbReference type="NCBI Taxonomy" id="29170"/>
    <lineage>
        <taxon>Eukaryota</taxon>
        <taxon>Metazoa</taxon>
        <taxon>Ecdysozoa</taxon>
        <taxon>Nematoda</taxon>
        <taxon>Chromadorea</taxon>
        <taxon>Rhabditida</taxon>
        <taxon>Rhabditina</taxon>
        <taxon>Rhabditomorpha</taxon>
        <taxon>Strongyloidea</taxon>
        <taxon>Ancylostomatidae</taxon>
        <taxon>Ancylostomatinae</taxon>
        <taxon>Ancylostoma</taxon>
    </lineage>
</organism>
<dbReference type="GO" id="GO:0016020">
    <property type="term" value="C:membrane"/>
    <property type="evidence" value="ECO:0007669"/>
    <property type="project" value="InterPro"/>
</dbReference>
<dbReference type="GO" id="GO:0008045">
    <property type="term" value="P:motor neuron axon guidance"/>
    <property type="evidence" value="ECO:0007669"/>
    <property type="project" value="TreeGrafter"/>
</dbReference>
<accession>A0A368FHH6</accession>
<gene>
    <name evidence="2" type="ORF">ANCCAN_22701</name>
</gene>
<keyword evidence="3" id="KW-1185">Reference proteome</keyword>
<evidence type="ECO:0000313" key="3">
    <source>
        <dbReference type="Proteomes" id="UP000252519"/>
    </source>
</evidence>